<sequence length="235" mass="25007">MSRPPLPGRKTLSGQTLPGQTERLAHPLPDTSGRKIGGADQLLPGKEGVGHRQVPGVQGDASVLEWPSRPVAGIAQDEPAPVGELRPDLVLASRPELDQENRMVASAPDRLVAERRESSPRGARRDNPGISPASPLHAPRDQIVLQNTLCRGRWCGNHGQIPPLDRALRQGTVNSPEGFGGSRENHRSAHGLVDPVDRLKAGVSQGVPEGPHHRLLPGVSGLNGLARLLGYHGEP</sequence>
<name>A0A2S4JF65_9SPIO</name>
<gene>
    <name evidence="2" type="ORF">AU468_14320</name>
</gene>
<comment type="caution">
    <text evidence="2">The sequence shown here is derived from an EMBL/GenBank/DDBJ whole genome shotgun (WGS) entry which is preliminary data.</text>
</comment>
<feature type="region of interest" description="Disordered" evidence="1">
    <location>
        <begin position="108"/>
        <end position="140"/>
    </location>
</feature>
<feature type="compositionally biased region" description="Basic and acidic residues" evidence="1">
    <location>
        <begin position="111"/>
        <end position="127"/>
    </location>
</feature>
<evidence type="ECO:0000313" key="2">
    <source>
        <dbReference type="EMBL" id="POQ98207.1"/>
    </source>
</evidence>
<dbReference type="EMBL" id="LPWH01000127">
    <property type="protein sequence ID" value="POQ98207.1"/>
    <property type="molecule type" value="Genomic_DNA"/>
</dbReference>
<organism evidence="2 3">
    <name type="scientific">Alkalispirochaeta sphaeroplastigenens</name>
    <dbReference type="NCBI Taxonomy" id="1187066"/>
    <lineage>
        <taxon>Bacteria</taxon>
        <taxon>Pseudomonadati</taxon>
        <taxon>Spirochaetota</taxon>
        <taxon>Spirochaetia</taxon>
        <taxon>Spirochaetales</taxon>
        <taxon>Spirochaetaceae</taxon>
        <taxon>Alkalispirochaeta</taxon>
    </lineage>
</organism>
<feature type="region of interest" description="Disordered" evidence="1">
    <location>
        <begin position="166"/>
        <end position="189"/>
    </location>
</feature>
<reference evidence="3" key="1">
    <citation type="submission" date="2015-12" db="EMBL/GenBank/DDBJ databases">
        <authorList>
            <person name="Lodha T.D."/>
            <person name="Chintalapati S."/>
            <person name="Chintalapati V.R."/>
            <person name="Sravanthi T."/>
        </authorList>
    </citation>
    <scope>NUCLEOTIDE SEQUENCE [LARGE SCALE GENOMIC DNA]</scope>
    <source>
        <strain evidence="3">JC133</strain>
    </source>
</reference>
<keyword evidence="3" id="KW-1185">Reference proteome</keyword>
<protein>
    <submittedName>
        <fullName evidence="2">Uncharacterized protein</fullName>
    </submittedName>
</protein>
<evidence type="ECO:0000313" key="3">
    <source>
        <dbReference type="Proteomes" id="UP000237350"/>
    </source>
</evidence>
<dbReference type="AlphaFoldDB" id="A0A2S4JF65"/>
<feature type="region of interest" description="Disordered" evidence="1">
    <location>
        <begin position="1"/>
        <end position="55"/>
    </location>
</feature>
<accession>A0A2S4JF65</accession>
<proteinExistence type="predicted"/>
<evidence type="ECO:0000256" key="1">
    <source>
        <dbReference type="SAM" id="MobiDB-lite"/>
    </source>
</evidence>
<dbReference type="Proteomes" id="UP000237350">
    <property type="component" value="Unassembled WGS sequence"/>
</dbReference>